<feature type="domain" description="Phospholipid/glycerol acyltransferase" evidence="1">
    <location>
        <begin position="81"/>
        <end position="197"/>
    </location>
</feature>
<dbReference type="Proteomes" id="UP000256405">
    <property type="component" value="Unassembled WGS sequence"/>
</dbReference>
<dbReference type="OrthoDB" id="1113830at2"/>
<keyword evidence="3" id="KW-1185">Reference proteome</keyword>
<protein>
    <submittedName>
        <fullName evidence="2">Acyltransferase-like protein</fullName>
    </submittedName>
</protein>
<dbReference type="InterPro" id="IPR002123">
    <property type="entry name" value="Plipid/glycerol_acylTrfase"/>
</dbReference>
<keyword evidence="2" id="KW-0012">Acyltransferase</keyword>
<accession>A0A3E0E8V6</accession>
<evidence type="ECO:0000313" key="2">
    <source>
        <dbReference type="EMBL" id="REG94687.1"/>
    </source>
</evidence>
<dbReference type="RefSeq" id="WP_086542060.1">
    <property type="nucleotide sequence ID" value="NZ_MSSW01000040.1"/>
</dbReference>
<comment type="caution">
    <text evidence="2">The sequence shown here is derived from an EMBL/GenBank/DDBJ whole genome shotgun (WGS) entry which is preliminary data.</text>
</comment>
<dbReference type="GO" id="GO:0016746">
    <property type="term" value="F:acyltransferase activity"/>
    <property type="evidence" value="ECO:0007669"/>
    <property type="project" value="UniProtKB-KW"/>
</dbReference>
<dbReference type="InterPro" id="IPR045746">
    <property type="entry name" value="ACT14924-like_Acyltransf_dom"/>
</dbReference>
<dbReference type="EMBL" id="QUNF01000001">
    <property type="protein sequence ID" value="REG94687.1"/>
    <property type="molecule type" value="Genomic_DNA"/>
</dbReference>
<dbReference type="SUPFAM" id="SSF69593">
    <property type="entry name" value="Glycerol-3-phosphate (1)-acyltransferase"/>
    <property type="match status" value="1"/>
</dbReference>
<gene>
    <name evidence="2" type="ORF">C8N25_101523</name>
</gene>
<reference evidence="2 3" key="1">
    <citation type="submission" date="2018-08" db="EMBL/GenBank/DDBJ databases">
        <title>Genomic Encyclopedia of Archaeal and Bacterial Type Strains, Phase II (KMG-II): from individual species to whole genera.</title>
        <authorList>
            <person name="Goeker M."/>
        </authorList>
    </citation>
    <scope>NUCLEOTIDE SEQUENCE [LARGE SCALE GENOMIC DNA]</scope>
    <source>
        <strain evidence="2 3">DSM 15986</strain>
    </source>
</reference>
<dbReference type="Pfam" id="PF19576">
    <property type="entry name" value="Acyltransf_2"/>
    <property type="match status" value="1"/>
</dbReference>
<dbReference type="AlphaFoldDB" id="A0A3E0E8V6"/>
<name>A0A3E0E8V6_9BACT</name>
<organism evidence="2 3">
    <name type="scientific">Algoriphagus antarcticus</name>
    <dbReference type="NCBI Taxonomy" id="238540"/>
    <lineage>
        <taxon>Bacteria</taxon>
        <taxon>Pseudomonadati</taxon>
        <taxon>Bacteroidota</taxon>
        <taxon>Cytophagia</taxon>
        <taxon>Cytophagales</taxon>
        <taxon>Cyclobacteriaceae</taxon>
        <taxon>Algoriphagus</taxon>
    </lineage>
</organism>
<sequence>MSKKFIDIEKAIDSKNPAVLKWMPGFLLKYIKRVTHEDWMNDVLDKVDHLHGLDFANGLIRELNIDVELVGAENIPKTGGIIVAANHPLGGIDGIALMQAIGKVRTDMRFLVNDLLMAMKNFHPLFIPINKHGKNSVDTLAAIESAYAESYAVLIFPAGLVSRKHGSGISDLEWKKSFIAKSKKYKKDILPCFIGGENSSFFYNLAYWRKRMGIKANIEMLYLADELYKQQGKKVVITVGEQISYHSLDSSKTDGQWAEYVKDVVYELSKKE</sequence>
<proteinExistence type="predicted"/>
<dbReference type="SMART" id="SM00563">
    <property type="entry name" value="PlsC"/>
    <property type="match status" value="1"/>
</dbReference>
<evidence type="ECO:0000259" key="1">
    <source>
        <dbReference type="SMART" id="SM00563"/>
    </source>
</evidence>
<evidence type="ECO:0000313" key="3">
    <source>
        <dbReference type="Proteomes" id="UP000256405"/>
    </source>
</evidence>
<keyword evidence="2" id="KW-0808">Transferase</keyword>